<proteinExistence type="predicted"/>
<name>A0ABV5ZFQ5_9GAMM</name>
<comment type="caution">
    <text evidence="1">The sequence shown here is derived from an EMBL/GenBank/DDBJ whole genome shotgun (WGS) entry which is preliminary data.</text>
</comment>
<dbReference type="InterPro" id="IPR011009">
    <property type="entry name" value="Kinase-like_dom_sf"/>
</dbReference>
<sequence>MADYLTQVPPIQDSAGLAELVQTRIAAGAKRTFKLSWEGREFWAKRSIPAEKTHWHRLAAIVAKLSDNPIYMPTVSEGGDQALADEARRLRTLLGKGVAVPPVVAEGCGWFVMADLGGRTLKDVLTDPQLSDSLKEQALCRTASELAQIHRRGCWHGRPALRDLLWTEQGPVFVDFEEDLAAVLSPLEAMQRDLFVFVHGLYRYLPENHPWIDACLGAYLTQAPEAVWRGVGQIARSMNWVYRLCGWLAPWAGHDVRQMYLALQRLRPL</sequence>
<organism evidence="1 2">
    <name type="scientific">Balneatrix alpica</name>
    <dbReference type="NCBI Taxonomy" id="75684"/>
    <lineage>
        <taxon>Bacteria</taxon>
        <taxon>Pseudomonadati</taxon>
        <taxon>Pseudomonadota</taxon>
        <taxon>Gammaproteobacteria</taxon>
        <taxon>Oceanospirillales</taxon>
        <taxon>Balneatrichaceae</taxon>
        <taxon>Balneatrix</taxon>
    </lineage>
</organism>
<evidence type="ECO:0000313" key="2">
    <source>
        <dbReference type="Proteomes" id="UP001589628"/>
    </source>
</evidence>
<protein>
    <submittedName>
        <fullName evidence="1">Uncharacterized protein</fullName>
    </submittedName>
</protein>
<accession>A0ABV5ZFQ5</accession>
<dbReference type="Proteomes" id="UP001589628">
    <property type="component" value="Unassembled WGS sequence"/>
</dbReference>
<dbReference type="SUPFAM" id="SSF56112">
    <property type="entry name" value="Protein kinase-like (PK-like)"/>
    <property type="match status" value="1"/>
</dbReference>
<gene>
    <name evidence="1" type="ORF">ACFFLH_17135</name>
</gene>
<dbReference type="EMBL" id="JBHLZN010000010">
    <property type="protein sequence ID" value="MFB9888138.1"/>
    <property type="molecule type" value="Genomic_DNA"/>
</dbReference>
<evidence type="ECO:0000313" key="1">
    <source>
        <dbReference type="EMBL" id="MFB9888138.1"/>
    </source>
</evidence>
<reference evidence="1 2" key="1">
    <citation type="submission" date="2024-09" db="EMBL/GenBank/DDBJ databases">
        <authorList>
            <person name="Sun Q."/>
            <person name="Mori K."/>
        </authorList>
    </citation>
    <scope>NUCLEOTIDE SEQUENCE [LARGE SCALE GENOMIC DNA]</scope>
    <source>
        <strain evidence="1 2">ATCC 51285</strain>
    </source>
</reference>
<keyword evidence="2" id="KW-1185">Reference proteome</keyword>
<dbReference type="RefSeq" id="WP_051527400.1">
    <property type="nucleotide sequence ID" value="NZ_JBHLZN010000010.1"/>
</dbReference>